<dbReference type="AlphaFoldDB" id="X6MQI1"/>
<feature type="region of interest" description="Disordered" evidence="1">
    <location>
        <begin position="87"/>
        <end position="162"/>
    </location>
</feature>
<keyword evidence="3" id="KW-1185">Reference proteome</keyword>
<organism evidence="2 3">
    <name type="scientific">Reticulomyxa filosa</name>
    <dbReference type="NCBI Taxonomy" id="46433"/>
    <lineage>
        <taxon>Eukaryota</taxon>
        <taxon>Sar</taxon>
        <taxon>Rhizaria</taxon>
        <taxon>Retaria</taxon>
        <taxon>Foraminifera</taxon>
        <taxon>Monothalamids</taxon>
        <taxon>Reticulomyxidae</taxon>
        <taxon>Reticulomyxa</taxon>
    </lineage>
</organism>
<comment type="caution">
    <text evidence="2">The sequence shown here is derived from an EMBL/GenBank/DDBJ whole genome shotgun (WGS) entry which is preliminary data.</text>
</comment>
<accession>X6MQI1</accession>
<gene>
    <name evidence="2" type="ORF">RFI_22019</name>
</gene>
<dbReference type="Proteomes" id="UP000023152">
    <property type="component" value="Unassembled WGS sequence"/>
</dbReference>
<evidence type="ECO:0000313" key="3">
    <source>
        <dbReference type="Proteomes" id="UP000023152"/>
    </source>
</evidence>
<feature type="compositionally biased region" description="Basic and acidic residues" evidence="1">
    <location>
        <begin position="105"/>
        <end position="121"/>
    </location>
</feature>
<feature type="compositionally biased region" description="Polar residues" evidence="1">
    <location>
        <begin position="134"/>
        <end position="143"/>
    </location>
</feature>
<proteinExistence type="predicted"/>
<reference evidence="2 3" key="1">
    <citation type="journal article" date="2013" name="Curr. Biol.">
        <title>The Genome of the Foraminiferan Reticulomyxa filosa.</title>
        <authorList>
            <person name="Glockner G."/>
            <person name="Hulsmann N."/>
            <person name="Schleicher M."/>
            <person name="Noegel A.A."/>
            <person name="Eichinger L."/>
            <person name="Gallinger C."/>
            <person name="Pawlowski J."/>
            <person name="Sierra R."/>
            <person name="Euteneuer U."/>
            <person name="Pillet L."/>
            <person name="Moustafa A."/>
            <person name="Platzer M."/>
            <person name="Groth M."/>
            <person name="Szafranski K."/>
            <person name="Schliwa M."/>
        </authorList>
    </citation>
    <scope>NUCLEOTIDE SEQUENCE [LARGE SCALE GENOMIC DNA]</scope>
</reference>
<dbReference type="EMBL" id="ASPP01019207">
    <property type="protein sequence ID" value="ETO15345.1"/>
    <property type="molecule type" value="Genomic_DNA"/>
</dbReference>
<name>X6MQI1_RETFI</name>
<evidence type="ECO:0000256" key="1">
    <source>
        <dbReference type="SAM" id="MobiDB-lite"/>
    </source>
</evidence>
<sequence>MCVYNVYVILSLFFFFYLLTMMTTRAIGITFEHVIKPQPQGWSVLMPSLENIQSARSIYDEHNPLLDQLKSSQVFVSASLKATSLAQPLRASSPGPSDSEYDINDIEKPRSANPKRRDGYRRSGSFRKKEKLLKSNSKTNVTDTGPRLATRDPRAGGSHSDLLEDVTDDDIIQDNKYDKNGWTYSQQLVPQHFAWKSTDSPQPDQVFRRRLWVRVAIWQPKIRPTSDDQLQPEYLMGELLEGILWHVHLMSHESLVNILIKKEASHIEKRVLGKAKKVDNHQAQYRKRKDLKPDGRKKMDNVTNAVALSPIAGTTLYQRIADLFFVEN</sequence>
<feature type="non-terminal residue" evidence="2">
    <location>
        <position position="328"/>
    </location>
</feature>
<evidence type="ECO:0000313" key="2">
    <source>
        <dbReference type="EMBL" id="ETO15345.1"/>
    </source>
</evidence>
<protein>
    <submittedName>
        <fullName evidence="2">Uncharacterized protein</fullName>
    </submittedName>
</protein>